<evidence type="ECO:0000313" key="3">
    <source>
        <dbReference type="Proteomes" id="UP000321523"/>
    </source>
</evidence>
<dbReference type="Pfam" id="PF00551">
    <property type="entry name" value="Formyl_trans_N"/>
    <property type="match status" value="1"/>
</dbReference>
<dbReference type="RefSeq" id="WP_044427621.1">
    <property type="nucleotide sequence ID" value="NZ_BJYZ01000017.1"/>
</dbReference>
<accession>A0A512DT04</accession>
<gene>
    <name evidence="2" type="ORF">SAE02_37560</name>
</gene>
<dbReference type="AlphaFoldDB" id="A0A512DT04"/>
<dbReference type="SUPFAM" id="SSF53328">
    <property type="entry name" value="Formyltransferase"/>
    <property type="match status" value="1"/>
</dbReference>
<dbReference type="Proteomes" id="UP000321523">
    <property type="component" value="Unassembled WGS sequence"/>
</dbReference>
<organism evidence="2 3">
    <name type="scientific">Skermanella aerolata</name>
    <dbReference type="NCBI Taxonomy" id="393310"/>
    <lineage>
        <taxon>Bacteria</taxon>
        <taxon>Pseudomonadati</taxon>
        <taxon>Pseudomonadota</taxon>
        <taxon>Alphaproteobacteria</taxon>
        <taxon>Rhodospirillales</taxon>
        <taxon>Azospirillaceae</taxon>
        <taxon>Skermanella</taxon>
    </lineage>
</organism>
<dbReference type="EMBL" id="BJYZ01000017">
    <property type="protein sequence ID" value="GEO39608.1"/>
    <property type="molecule type" value="Genomic_DNA"/>
</dbReference>
<proteinExistence type="predicted"/>
<dbReference type="InterPro" id="IPR002376">
    <property type="entry name" value="Formyl_transf_N"/>
</dbReference>
<protein>
    <recommendedName>
        <fullName evidence="1">Formyl transferase N-terminal domain-containing protein</fullName>
    </recommendedName>
</protein>
<evidence type="ECO:0000259" key="1">
    <source>
        <dbReference type="Pfam" id="PF00551"/>
    </source>
</evidence>
<feature type="domain" description="Formyl transferase N-terminal" evidence="1">
    <location>
        <begin position="46"/>
        <end position="123"/>
    </location>
</feature>
<reference evidence="2 3" key="1">
    <citation type="submission" date="2019-07" db="EMBL/GenBank/DDBJ databases">
        <title>Whole genome shotgun sequence of Skermanella aerolata NBRC 106429.</title>
        <authorList>
            <person name="Hosoyama A."/>
            <person name="Uohara A."/>
            <person name="Ohji S."/>
            <person name="Ichikawa N."/>
        </authorList>
    </citation>
    <scope>NUCLEOTIDE SEQUENCE [LARGE SCALE GENOMIC DNA]</scope>
    <source>
        <strain evidence="2 3">NBRC 106429</strain>
    </source>
</reference>
<keyword evidence="3" id="KW-1185">Reference proteome</keyword>
<dbReference type="Gene3D" id="3.40.50.12230">
    <property type="match status" value="1"/>
</dbReference>
<comment type="caution">
    <text evidence="2">The sequence shown here is derived from an EMBL/GenBank/DDBJ whole genome shotgun (WGS) entry which is preliminary data.</text>
</comment>
<evidence type="ECO:0000313" key="2">
    <source>
        <dbReference type="EMBL" id="GEO39608.1"/>
    </source>
</evidence>
<sequence>MSSALILLTGHREAPYLIDYLRGYSTTLPIIHATDLEDLERECLPGRVLIAFCTAVIVPVGLLDRLERPAFNFHPGPPTYPGRHPESFAAYDGVTRFGATSHVMVPRVDEGPIVGVEWFDVPPGTGQMMLADLAFQATLRLFARQAPIMALSLQPMKPIAERWSGRKTCRRDYDRMTDLPPDIDAAEFDRRLRSFGEDPETRITVTLHGRRFVLEQEV</sequence>
<name>A0A512DT04_9PROT</name>
<dbReference type="InterPro" id="IPR036477">
    <property type="entry name" value="Formyl_transf_N_sf"/>
</dbReference>